<dbReference type="AlphaFoldDB" id="A0A0F9VER3"/>
<organism evidence="1">
    <name type="scientific">marine sediment metagenome</name>
    <dbReference type="NCBI Taxonomy" id="412755"/>
    <lineage>
        <taxon>unclassified sequences</taxon>
        <taxon>metagenomes</taxon>
        <taxon>ecological metagenomes</taxon>
    </lineage>
</organism>
<proteinExistence type="predicted"/>
<gene>
    <name evidence="1" type="ORF">LCGC14_0095790</name>
</gene>
<reference evidence="1" key="1">
    <citation type="journal article" date="2015" name="Nature">
        <title>Complex archaea that bridge the gap between prokaryotes and eukaryotes.</title>
        <authorList>
            <person name="Spang A."/>
            <person name="Saw J.H."/>
            <person name="Jorgensen S.L."/>
            <person name="Zaremba-Niedzwiedzka K."/>
            <person name="Martijn J."/>
            <person name="Lind A.E."/>
            <person name="van Eijk R."/>
            <person name="Schleper C."/>
            <person name="Guy L."/>
            <person name="Ettema T.J."/>
        </authorList>
    </citation>
    <scope>NUCLEOTIDE SEQUENCE</scope>
</reference>
<dbReference type="EMBL" id="LAZR01000026">
    <property type="protein sequence ID" value="KKO03651.1"/>
    <property type="molecule type" value="Genomic_DNA"/>
</dbReference>
<evidence type="ECO:0000313" key="1">
    <source>
        <dbReference type="EMBL" id="KKO03651.1"/>
    </source>
</evidence>
<comment type="caution">
    <text evidence="1">The sequence shown here is derived from an EMBL/GenBank/DDBJ whole genome shotgun (WGS) entry which is preliminary data.</text>
</comment>
<protein>
    <submittedName>
        <fullName evidence="1">Uncharacterized protein</fullName>
    </submittedName>
</protein>
<accession>A0A0F9VER3</accession>
<name>A0A0F9VER3_9ZZZZ</name>
<sequence length="94" mass="10379">MKNVAIILLICINVGLILTLVAVAAVSSAAAQEGYFPSTNYIMVTGQIESGYEVIYIIDMASQRLGAWKYDLSTKKLRGYRGQKLKDDFRTSGR</sequence>